<dbReference type="Proteomes" id="UP000077752">
    <property type="component" value="Unassembled WGS sequence"/>
</dbReference>
<organism evidence="3 4">
    <name type="scientific">Pseudomonas putida</name>
    <name type="common">Arthrobacter siderocapsulatus</name>
    <dbReference type="NCBI Taxonomy" id="303"/>
    <lineage>
        <taxon>Bacteria</taxon>
        <taxon>Pseudomonadati</taxon>
        <taxon>Pseudomonadota</taxon>
        <taxon>Gammaproteobacteria</taxon>
        <taxon>Pseudomonadales</taxon>
        <taxon>Pseudomonadaceae</taxon>
        <taxon>Pseudomonas</taxon>
    </lineage>
</organism>
<dbReference type="InterPro" id="IPR025746">
    <property type="entry name" value="PilX_N_dom"/>
</dbReference>
<sequence length="130" mass="14348">MILLVLLGILGCFTIQASTQQTRMASNHLASLQAFEAAENLLATAEARLTGTPPSGWQQFGTGRYLIEHLGQTHQAAHMPENLPVILFRLTAITEERQARITLESVVAWPLSPDHGPARRILWRQLPGES</sequence>
<dbReference type="Pfam" id="PF14341">
    <property type="entry name" value="PilX_N"/>
    <property type="match status" value="1"/>
</dbReference>
<dbReference type="EMBL" id="LUCV01000044">
    <property type="protein sequence ID" value="OAI86009.1"/>
    <property type="molecule type" value="Genomic_DNA"/>
</dbReference>
<evidence type="ECO:0000313" key="3">
    <source>
        <dbReference type="EMBL" id="OAI86009.1"/>
    </source>
</evidence>
<dbReference type="AlphaFoldDB" id="A0A177SBR0"/>
<evidence type="ECO:0000313" key="4">
    <source>
        <dbReference type="Proteomes" id="UP000077752"/>
    </source>
</evidence>
<keyword evidence="1" id="KW-0732">Signal</keyword>
<feature type="chain" id="PRO_5008073408" description="Type 4 fimbrial biogenesis protein PilX N-terminal domain-containing protein" evidence="1">
    <location>
        <begin position="18"/>
        <end position="130"/>
    </location>
</feature>
<evidence type="ECO:0000259" key="2">
    <source>
        <dbReference type="Pfam" id="PF14341"/>
    </source>
</evidence>
<reference evidence="3 4" key="1">
    <citation type="submission" date="2016-03" db="EMBL/GenBank/DDBJ databases">
        <title>Draft Genome Assembly of Pseudomonas putida strain CBF10-2.</title>
        <authorList>
            <person name="Iyer R.S."/>
            <person name="Damania A."/>
        </authorList>
    </citation>
    <scope>NUCLEOTIDE SEQUENCE [LARGE SCALE GENOMIC DNA]</scope>
    <source>
        <strain evidence="3 4">CBF10-2</strain>
    </source>
</reference>
<name>A0A177SBR0_PSEPU</name>
<feature type="signal peptide" evidence="1">
    <location>
        <begin position="1"/>
        <end position="17"/>
    </location>
</feature>
<proteinExistence type="predicted"/>
<evidence type="ECO:0000256" key="1">
    <source>
        <dbReference type="SAM" id="SignalP"/>
    </source>
</evidence>
<protein>
    <recommendedName>
        <fullName evidence="2">Type 4 fimbrial biogenesis protein PilX N-terminal domain-containing protein</fullName>
    </recommendedName>
</protein>
<comment type="caution">
    <text evidence="3">The sequence shown here is derived from an EMBL/GenBank/DDBJ whole genome shotgun (WGS) entry which is preliminary data.</text>
</comment>
<accession>A0A177SBR0</accession>
<feature type="domain" description="Type 4 fimbrial biogenesis protein PilX N-terminal" evidence="2">
    <location>
        <begin position="1"/>
        <end position="39"/>
    </location>
</feature>
<gene>
    <name evidence="3" type="ORF">AYO28_25830</name>
</gene>